<dbReference type="PIR" id="A75355">
    <property type="entry name" value="A75355"/>
</dbReference>
<dbReference type="HOGENOM" id="CLU_2129362_0_0_0"/>
<proteinExistence type="predicted"/>
<dbReference type="Proteomes" id="UP000002524">
    <property type="component" value="Chromosome 1"/>
</dbReference>
<dbReference type="STRING" id="243230.DR_1779"/>
<evidence type="ECO:0000256" key="1">
    <source>
        <dbReference type="SAM" id="Phobius"/>
    </source>
</evidence>
<dbReference type="EnsemblBacteria" id="AAF11336">
    <property type="protein sequence ID" value="AAF11336"/>
    <property type="gene ID" value="DR_1779"/>
</dbReference>
<keyword evidence="1" id="KW-0812">Transmembrane</keyword>
<keyword evidence="1" id="KW-1133">Transmembrane helix</keyword>
<dbReference type="KEGG" id="dra:DR_1779"/>
<dbReference type="GeneID" id="69518019"/>
<dbReference type="PATRIC" id="fig|243230.17.peg.1991"/>
<keyword evidence="3" id="KW-1185">Reference proteome</keyword>
<feature type="transmembrane region" description="Helical" evidence="1">
    <location>
        <begin position="6"/>
        <end position="24"/>
    </location>
</feature>
<keyword evidence="1" id="KW-0472">Membrane</keyword>
<name>Q9RTI5_DEIRA</name>
<dbReference type="OrthoDB" id="10004558at2"/>
<sequence>MNPADFPPSWLLTYFVIGWGLGLLAVRDWKWAALCGLTTTLAVVFVLHGQTPPVFRLGPLWGLSALGLLALWGVSRLPVLAARVGLAAVLTPLVTWVVLNAGFLLFMNVAQIS</sequence>
<gene>
    <name evidence="2" type="ordered locus">DR_1779</name>
</gene>
<dbReference type="InParanoid" id="Q9RTI5"/>
<dbReference type="AlphaFoldDB" id="Q9RTI5"/>
<dbReference type="PaxDb" id="243230-DR_1779"/>
<feature type="transmembrane region" description="Helical" evidence="1">
    <location>
        <begin position="31"/>
        <end position="48"/>
    </location>
</feature>
<dbReference type="EMBL" id="AE000513">
    <property type="protein sequence ID" value="AAF11336.1"/>
    <property type="molecule type" value="Genomic_DNA"/>
</dbReference>
<dbReference type="RefSeq" id="WP_010888414.1">
    <property type="nucleotide sequence ID" value="NC_001263.1"/>
</dbReference>
<evidence type="ECO:0000313" key="2">
    <source>
        <dbReference type="EMBL" id="AAF11336.1"/>
    </source>
</evidence>
<protein>
    <submittedName>
        <fullName evidence="2">Uncharacterized protein</fullName>
    </submittedName>
</protein>
<evidence type="ECO:0000313" key="3">
    <source>
        <dbReference type="Proteomes" id="UP000002524"/>
    </source>
</evidence>
<feature type="transmembrane region" description="Helical" evidence="1">
    <location>
        <begin position="54"/>
        <end position="74"/>
    </location>
</feature>
<organism evidence="2 3">
    <name type="scientific">Deinococcus radiodurans (strain ATCC 13939 / DSM 20539 / JCM 16871 / CCUG 27074 / LMG 4051 / NBRC 15346 / NCIMB 9279 / VKM B-1422 / R1)</name>
    <dbReference type="NCBI Taxonomy" id="243230"/>
    <lineage>
        <taxon>Bacteria</taxon>
        <taxon>Thermotogati</taxon>
        <taxon>Deinococcota</taxon>
        <taxon>Deinococci</taxon>
        <taxon>Deinococcales</taxon>
        <taxon>Deinococcaceae</taxon>
        <taxon>Deinococcus</taxon>
    </lineage>
</organism>
<reference evidence="2 3" key="1">
    <citation type="journal article" date="1999" name="Science">
        <title>Genome sequence of the radioresistant bacterium Deinococcus radiodurans R1.</title>
        <authorList>
            <person name="White O."/>
            <person name="Eisen J.A."/>
            <person name="Heidelberg J.F."/>
            <person name="Hickey E.K."/>
            <person name="Peterson J.D."/>
            <person name="Dodson R.J."/>
            <person name="Haft D.H."/>
            <person name="Gwinn M.L."/>
            <person name="Nelson W.C."/>
            <person name="Richardson D.L."/>
            <person name="Moffat K.S."/>
            <person name="Qin H."/>
            <person name="Jiang L."/>
            <person name="Pamphile W."/>
            <person name="Crosby M."/>
            <person name="Shen M."/>
            <person name="Vamathevan J.J."/>
            <person name="Lam P."/>
            <person name="McDonald L."/>
            <person name="Utterback T."/>
            <person name="Zalewski C."/>
            <person name="Makarova K.S."/>
            <person name="Aravind L."/>
            <person name="Daly M.J."/>
            <person name="Minton K.W."/>
            <person name="Fleischmann R.D."/>
            <person name="Ketchum K.A."/>
            <person name="Nelson K.E."/>
            <person name="Salzberg S."/>
            <person name="Smith H.O."/>
            <person name="Venter J.C."/>
            <person name="Fraser C.M."/>
        </authorList>
    </citation>
    <scope>NUCLEOTIDE SEQUENCE [LARGE SCALE GENOMIC DNA]</scope>
    <source>
        <strain evidence="3">ATCC 13939 / DSM 20539 / JCM 16871 / LMG 4051 / NBRC 15346 / NCIMB 9279 / R1 / VKM B-1422</strain>
    </source>
</reference>
<accession>Q9RTI5</accession>
<feature type="transmembrane region" description="Helical" evidence="1">
    <location>
        <begin position="86"/>
        <end position="107"/>
    </location>
</feature>